<accession>A0A397HDE7</accession>
<dbReference type="Proteomes" id="UP000266861">
    <property type="component" value="Unassembled WGS sequence"/>
</dbReference>
<keyword evidence="5" id="KW-1185">Reference proteome</keyword>
<organism evidence="4 5">
    <name type="scientific">Diversispora epigaea</name>
    <dbReference type="NCBI Taxonomy" id="1348612"/>
    <lineage>
        <taxon>Eukaryota</taxon>
        <taxon>Fungi</taxon>
        <taxon>Fungi incertae sedis</taxon>
        <taxon>Mucoromycota</taxon>
        <taxon>Glomeromycotina</taxon>
        <taxon>Glomeromycetes</taxon>
        <taxon>Diversisporales</taxon>
        <taxon>Diversisporaceae</taxon>
        <taxon>Diversispora</taxon>
    </lineage>
</organism>
<feature type="region of interest" description="Disordered" evidence="1">
    <location>
        <begin position="618"/>
        <end position="646"/>
    </location>
</feature>
<name>A0A397HDE7_9GLOM</name>
<dbReference type="AlphaFoldDB" id="A0A397HDE7"/>
<dbReference type="InterPro" id="IPR002123">
    <property type="entry name" value="Plipid/glycerol_acylTrfase"/>
</dbReference>
<feature type="transmembrane region" description="Helical" evidence="2">
    <location>
        <begin position="480"/>
        <end position="501"/>
    </location>
</feature>
<evidence type="ECO:0000313" key="4">
    <source>
        <dbReference type="EMBL" id="RHZ59343.1"/>
    </source>
</evidence>
<dbReference type="SUPFAM" id="SSF69593">
    <property type="entry name" value="Glycerol-3-phosphate (1)-acyltransferase"/>
    <property type="match status" value="1"/>
</dbReference>
<dbReference type="GO" id="GO:0008654">
    <property type="term" value="P:phospholipid biosynthetic process"/>
    <property type="evidence" value="ECO:0007669"/>
    <property type="project" value="TreeGrafter"/>
</dbReference>
<evidence type="ECO:0000256" key="2">
    <source>
        <dbReference type="SAM" id="Phobius"/>
    </source>
</evidence>
<proteinExistence type="predicted"/>
<evidence type="ECO:0000259" key="3">
    <source>
        <dbReference type="SMART" id="SM00563"/>
    </source>
</evidence>
<sequence length="712" mass="80247">MAIQTYDVAANFFSVVLDVFFREIRSRGSHRIPKEGPIIFVAAPHANQFVDPLILMRHCQRRVSFLIAEKSTRRRFIGTIANFLDAISVIRPQDLAKPGIGRIQLLNCKTDPTRIFGIDTNFTKQLRIGCQIGLPRDRGTSEVIKIISDTELLIKKEFKDIEALKMLTNPEGTSFICIPQIDQSSVYQVVFERLNNGHCIGIFPEGGSHDRPEILPLKAGVTIMALGAVAANPQLDVKIVPCGLNYFQAHSFRSKAVIEFGSPISISPELVEKYKEGGSSKREACSKLLEIIYNGLRAVTVNTPDYETLMFIQAGRRLYRPAHRKLPISQIVELNRRFIAGYEYFKDDSRVQEMRKQVIAYNKLLNYYGLKDHQVNKTAIGGPRAAGLLLYRVMLLTTWSILGLPGFILNLPLVIIARKVSARKAEEAVRSSSVKVAGRDVLATWKLLVALVVTPLLYGFYTFIVVLISFRKRWILKWKLFAPISTFCTLVTGSYVTIRFVESGLDIYKSIRPLFLSLLPWTRPNIENLRNERENLSDNLTNLINQLAPQIYPDFDAERIIAQPTATTNSITATAMSIFQSPIDWLDDKIFSWDRPDNNNYISEYDDVLFFLEKNNGSTMSGRSRTSSWGSVSSSRSRSRANSFGSIGGGNITEGVLRVEALTELPKYQPFAEVTKVTKVTKRINGIIKDKENDYDSGYQGDKEDDGNQKSR</sequence>
<feature type="region of interest" description="Disordered" evidence="1">
    <location>
        <begin position="691"/>
        <end position="712"/>
    </location>
</feature>
<dbReference type="STRING" id="1348612.A0A397HDE7"/>
<keyword evidence="2" id="KW-0472">Membrane</keyword>
<feature type="domain" description="Phospholipid/glycerol acyltransferase" evidence="3">
    <location>
        <begin position="39"/>
        <end position="247"/>
    </location>
</feature>
<gene>
    <name evidence="4" type="ORF">Glove_364g45</name>
</gene>
<dbReference type="InterPro" id="IPR052744">
    <property type="entry name" value="GPAT/DAPAT"/>
</dbReference>
<dbReference type="SMART" id="SM00563">
    <property type="entry name" value="PlsC"/>
    <property type="match status" value="1"/>
</dbReference>
<dbReference type="Pfam" id="PF01553">
    <property type="entry name" value="Acyltransferase"/>
    <property type="match status" value="1"/>
</dbReference>
<reference evidence="4 5" key="1">
    <citation type="submission" date="2018-08" db="EMBL/GenBank/DDBJ databases">
        <title>Genome and evolution of the arbuscular mycorrhizal fungus Diversispora epigaea (formerly Glomus versiforme) and its bacterial endosymbionts.</title>
        <authorList>
            <person name="Sun X."/>
            <person name="Fei Z."/>
            <person name="Harrison M."/>
        </authorList>
    </citation>
    <scope>NUCLEOTIDE SEQUENCE [LARGE SCALE GENOMIC DNA]</scope>
    <source>
        <strain evidence="4 5">IT104</strain>
    </source>
</reference>
<evidence type="ECO:0000313" key="5">
    <source>
        <dbReference type="Proteomes" id="UP000266861"/>
    </source>
</evidence>
<evidence type="ECO:0000256" key="1">
    <source>
        <dbReference type="SAM" id="MobiDB-lite"/>
    </source>
</evidence>
<dbReference type="EMBL" id="PQFF01000330">
    <property type="protein sequence ID" value="RHZ59343.1"/>
    <property type="molecule type" value="Genomic_DNA"/>
</dbReference>
<feature type="transmembrane region" description="Helical" evidence="2">
    <location>
        <begin position="447"/>
        <end position="468"/>
    </location>
</feature>
<dbReference type="GO" id="GO:0004366">
    <property type="term" value="F:glycerol-3-phosphate O-acyltransferase activity"/>
    <property type="evidence" value="ECO:0007669"/>
    <property type="project" value="TreeGrafter"/>
</dbReference>
<feature type="transmembrane region" description="Helical" evidence="2">
    <location>
        <begin position="393"/>
        <end position="417"/>
    </location>
</feature>
<keyword evidence="2" id="KW-1133">Transmembrane helix</keyword>
<dbReference type="PANTHER" id="PTHR31605">
    <property type="entry name" value="GLYCEROL-3-PHOSPHATE O-ACYLTRANSFERASE 1"/>
    <property type="match status" value="1"/>
</dbReference>
<protein>
    <recommendedName>
        <fullName evidence="3">Phospholipid/glycerol acyltransferase domain-containing protein</fullName>
    </recommendedName>
</protein>
<dbReference type="PANTHER" id="PTHR31605:SF0">
    <property type="entry name" value="GLYCEROL-3-PHOSPHATE O-ACYLTRANSFERASE 1"/>
    <property type="match status" value="1"/>
</dbReference>
<comment type="caution">
    <text evidence="4">The sequence shown here is derived from an EMBL/GenBank/DDBJ whole genome shotgun (WGS) entry which is preliminary data.</text>
</comment>
<keyword evidence="2" id="KW-0812">Transmembrane</keyword>
<dbReference type="GO" id="GO:0016287">
    <property type="term" value="F:glycerone-phosphate O-acyltransferase activity"/>
    <property type="evidence" value="ECO:0007669"/>
    <property type="project" value="TreeGrafter"/>
</dbReference>
<dbReference type="CDD" id="cd07992">
    <property type="entry name" value="LPLAT_AAK14816-like"/>
    <property type="match status" value="1"/>
</dbReference>
<feature type="compositionally biased region" description="Low complexity" evidence="1">
    <location>
        <begin position="618"/>
        <end position="645"/>
    </location>
</feature>
<dbReference type="OrthoDB" id="2427554at2759"/>